<dbReference type="Gene3D" id="2.60.40.3050">
    <property type="match status" value="1"/>
</dbReference>
<keyword evidence="2" id="KW-0812">Transmembrane</keyword>
<feature type="compositionally biased region" description="Basic and acidic residues" evidence="1">
    <location>
        <begin position="175"/>
        <end position="198"/>
    </location>
</feature>
<reference evidence="5 6" key="1">
    <citation type="submission" date="2019-03" db="EMBL/GenBank/DDBJ databases">
        <title>Genomic Encyclopedia of Type Strains, Phase IV (KMG-IV): sequencing the most valuable type-strain genomes for metagenomic binning, comparative biology and taxonomic classification.</title>
        <authorList>
            <person name="Goeker M."/>
        </authorList>
    </citation>
    <scope>NUCLEOTIDE SEQUENCE [LARGE SCALE GENOMIC DNA]</scope>
    <source>
        <strain evidence="5 6">DSM 28867</strain>
    </source>
</reference>
<keyword evidence="3" id="KW-0732">Signal</keyword>
<keyword evidence="2" id="KW-1133">Transmembrane helix</keyword>
<evidence type="ECO:0000256" key="1">
    <source>
        <dbReference type="SAM" id="MobiDB-lite"/>
    </source>
</evidence>
<dbReference type="AlphaFoldDB" id="A0A4R7ZRM4"/>
<feature type="signal peptide" evidence="3">
    <location>
        <begin position="1"/>
        <end position="33"/>
    </location>
</feature>
<dbReference type="NCBIfam" id="TIGR03786">
    <property type="entry name" value="strep_pil_rpt"/>
    <property type="match status" value="1"/>
</dbReference>
<feature type="transmembrane region" description="Helical" evidence="2">
    <location>
        <begin position="205"/>
        <end position="221"/>
    </location>
</feature>
<accession>A0A4R7ZRM4</accession>
<dbReference type="Pfam" id="PF12892">
    <property type="entry name" value="FctA"/>
    <property type="match status" value="1"/>
</dbReference>
<sequence length="232" mass="26421">MQKVTKKWIKFSICCLLLFVAAIHTIENTHVYAANKEVSIILPLRQVVTTETTKNVEDFSFDYCLEALSENAPLPDGKDGSTYTFSLTGNMEKNIGVIRYENVGVYKYSLYQIHMDDLKNFTYDTKVYTLTVYIKWDRDGDLIAEIIGDNGSGEKPEKLEFVNTYKKTVIDDTTDDKNDGKKSNEQYSDGDGKQPDTGDVTRTKDYIACILISAIVILVLYKSRKREKQNLT</sequence>
<evidence type="ECO:0000313" key="6">
    <source>
        <dbReference type="Proteomes" id="UP000294743"/>
    </source>
</evidence>
<keyword evidence="6" id="KW-1185">Reference proteome</keyword>
<protein>
    <submittedName>
        <fullName evidence="5">Pilin isopeptide linkage protein</fullName>
    </submittedName>
</protein>
<evidence type="ECO:0000313" key="5">
    <source>
        <dbReference type="EMBL" id="TDW20627.1"/>
    </source>
</evidence>
<proteinExistence type="predicted"/>
<evidence type="ECO:0000259" key="4">
    <source>
        <dbReference type="Pfam" id="PF12892"/>
    </source>
</evidence>
<comment type="caution">
    <text evidence="5">The sequence shown here is derived from an EMBL/GenBank/DDBJ whole genome shotgun (WGS) entry which is preliminary data.</text>
</comment>
<evidence type="ECO:0000256" key="2">
    <source>
        <dbReference type="SAM" id="Phobius"/>
    </source>
</evidence>
<dbReference type="RefSeq" id="WP_134169006.1">
    <property type="nucleotide sequence ID" value="NZ_SODD01000011.1"/>
</dbReference>
<feature type="chain" id="PRO_5020532362" evidence="3">
    <location>
        <begin position="34"/>
        <end position="232"/>
    </location>
</feature>
<feature type="region of interest" description="Disordered" evidence="1">
    <location>
        <begin position="173"/>
        <end position="198"/>
    </location>
</feature>
<keyword evidence="2" id="KW-0472">Membrane</keyword>
<evidence type="ECO:0000256" key="3">
    <source>
        <dbReference type="SAM" id="SignalP"/>
    </source>
</evidence>
<dbReference type="InterPro" id="IPR038174">
    <property type="entry name" value="Strep_pil_link_sf"/>
</dbReference>
<feature type="domain" description="Streptococcal pilin isopeptide linkage" evidence="4">
    <location>
        <begin position="50"/>
        <end position="166"/>
    </location>
</feature>
<name>A0A4R7ZRM4_9FIRM</name>
<organism evidence="5 6">
    <name type="scientific">Breznakia blatticola</name>
    <dbReference type="NCBI Taxonomy" id="1754012"/>
    <lineage>
        <taxon>Bacteria</taxon>
        <taxon>Bacillati</taxon>
        <taxon>Bacillota</taxon>
        <taxon>Erysipelotrichia</taxon>
        <taxon>Erysipelotrichales</taxon>
        <taxon>Erysipelotrichaceae</taxon>
        <taxon>Breznakia</taxon>
    </lineage>
</organism>
<dbReference type="InterPro" id="IPR022464">
    <property type="entry name" value="Strep_pil_isopept_link"/>
</dbReference>
<dbReference type="OrthoDB" id="1780003at2"/>
<gene>
    <name evidence="5" type="ORF">EDD63_11140</name>
</gene>
<dbReference type="Proteomes" id="UP000294743">
    <property type="component" value="Unassembled WGS sequence"/>
</dbReference>
<dbReference type="EMBL" id="SODD01000011">
    <property type="protein sequence ID" value="TDW20627.1"/>
    <property type="molecule type" value="Genomic_DNA"/>
</dbReference>